<evidence type="ECO:0008006" key="8">
    <source>
        <dbReference type="Google" id="ProtNLM"/>
    </source>
</evidence>
<dbReference type="SUPFAM" id="SSF48403">
    <property type="entry name" value="Ankyrin repeat"/>
    <property type="match status" value="1"/>
</dbReference>
<evidence type="ECO:0000313" key="7">
    <source>
        <dbReference type="Proteomes" id="UP001186944"/>
    </source>
</evidence>
<dbReference type="InterPro" id="IPR013761">
    <property type="entry name" value="SAM/pointed_sf"/>
</dbReference>
<evidence type="ECO:0000256" key="2">
    <source>
        <dbReference type="SAM" id="MobiDB-lite"/>
    </source>
</evidence>
<evidence type="ECO:0000259" key="4">
    <source>
        <dbReference type="Pfam" id="PF07693"/>
    </source>
</evidence>
<dbReference type="SMART" id="SM00248">
    <property type="entry name" value="ANK"/>
    <property type="match status" value="11"/>
</dbReference>
<feature type="region of interest" description="Disordered" evidence="2">
    <location>
        <begin position="1116"/>
        <end position="1155"/>
    </location>
</feature>
<dbReference type="Gene3D" id="1.25.40.20">
    <property type="entry name" value="Ankyrin repeat-containing domain"/>
    <property type="match status" value="3"/>
</dbReference>
<feature type="region of interest" description="Disordered" evidence="2">
    <location>
        <begin position="895"/>
        <end position="943"/>
    </location>
</feature>
<feature type="repeat" description="ANK" evidence="1">
    <location>
        <begin position="71"/>
        <end position="103"/>
    </location>
</feature>
<dbReference type="Proteomes" id="UP001186944">
    <property type="component" value="Unassembled WGS sequence"/>
</dbReference>
<dbReference type="Pfam" id="PF12796">
    <property type="entry name" value="Ank_2"/>
    <property type="match status" value="2"/>
</dbReference>
<feature type="repeat" description="ANK" evidence="1">
    <location>
        <begin position="137"/>
        <end position="169"/>
    </location>
</feature>
<dbReference type="InterPro" id="IPR036770">
    <property type="entry name" value="Ankyrin_rpt-contain_sf"/>
</dbReference>
<feature type="repeat" description="ANK" evidence="1">
    <location>
        <begin position="302"/>
        <end position="334"/>
    </location>
</feature>
<feature type="region of interest" description="Disordered" evidence="2">
    <location>
        <begin position="1329"/>
        <end position="1363"/>
    </location>
</feature>
<feature type="transmembrane region" description="Helical" evidence="3">
    <location>
        <begin position="719"/>
        <end position="749"/>
    </location>
</feature>
<keyword evidence="7" id="KW-1185">Reference proteome</keyword>
<evidence type="ECO:0000256" key="1">
    <source>
        <dbReference type="PROSITE-ProRule" id="PRU00023"/>
    </source>
</evidence>
<evidence type="ECO:0000313" key="6">
    <source>
        <dbReference type="EMBL" id="KAK3100286.1"/>
    </source>
</evidence>
<feature type="region of interest" description="Disordered" evidence="2">
    <location>
        <begin position="1548"/>
        <end position="1604"/>
    </location>
</feature>
<feature type="region of interest" description="Disordered" evidence="2">
    <location>
        <begin position="691"/>
        <end position="710"/>
    </location>
</feature>
<feature type="compositionally biased region" description="Polar residues" evidence="2">
    <location>
        <begin position="1501"/>
        <end position="1513"/>
    </location>
</feature>
<feature type="domain" description="KAP NTPase" evidence="4">
    <location>
        <begin position="440"/>
        <end position="986"/>
    </location>
</feature>
<accession>A0AA88Y7Y4</accession>
<feature type="repeat" description="ANK" evidence="1">
    <location>
        <begin position="170"/>
        <end position="202"/>
    </location>
</feature>
<protein>
    <recommendedName>
        <fullName evidence="8">KAP NTPase domain-containing protein</fullName>
    </recommendedName>
</protein>
<name>A0AA88Y7Y4_PINIB</name>
<feature type="domain" description="Kinase D-interacting substrate of 220 kDa-like SAM" evidence="5">
    <location>
        <begin position="1214"/>
        <end position="1297"/>
    </location>
</feature>
<dbReference type="Gene3D" id="1.10.150.50">
    <property type="entry name" value="Transcription Factor, Ets-1"/>
    <property type="match status" value="1"/>
</dbReference>
<organism evidence="6 7">
    <name type="scientific">Pinctada imbricata</name>
    <name type="common">Atlantic pearl-oyster</name>
    <name type="synonym">Pinctada martensii</name>
    <dbReference type="NCBI Taxonomy" id="66713"/>
    <lineage>
        <taxon>Eukaryota</taxon>
        <taxon>Metazoa</taxon>
        <taxon>Spiralia</taxon>
        <taxon>Lophotrochozoa</taxon>
        <taxon>Mollusca</taxon>
        <taxon>Bivalvia</taxon>
        <taxon>Autobranchia</taxon>
        <taxon>Pteriomorphia</taxon>
        <taxon>Pterioida</taxon>
        <taxon>Pterioidea</taxon>
        <taxon>Pteriidae</taxon>
        <taxon>Pinctada</taxon>
    </lineage>
</organism>
<keyword evidence="3" id="KW-0812">Transmembrane</keyword>
<dbReference type="InterPro" id="IPR052771">
    <property type="entry name" value="Neurotrophin_sig_adaptor"/>
</dbReference>
<feature type="repeat" description="ANK" evidence="1">
    <location>
        <begin position="335"/>
        <end position="367"/>
    </location>
</feature>
<dbReference type="GO" id="GO:0019887">
    <property type="term" value="F:protein kinase regulator activity"/>
    <property type="evidence" value="ECO:0007669"/>
    <property type="project" value="TreeGrafter"/>
</dbReference>
<dbReference type="PANTHER" id="PTHR24116:SF0">
    <property type="entry name" value="KINASE D-INTERACTING SUBSTRATE OF 220 KDA"/>
    <property type="match status" value="1"/>
</dbReference>
<sequence length="1623" mass="180869">MGTFKTQMLWDSIRKGDLTATIGLLQSGNINLEERDENGQTFLMLACEFGELNIVRELFEANVDINAVDKDNWSALMYSAKEGHLEIVIELLERGANIEHRDLSGWTALMWASYKGKHLVVQELLERGANPNIKAELSMTSLAWAAGRGHTKVVEVLLQKGAKINTSDKYGTTALIWAARKGYLEIVEMLLNEGAIVDAVGMNSWTALLVATKGGFSEVVHQLLEYDPNVNALDKDGFTALTIAAKEGNFQVVHDLLGKGAYVNIADRAGDTILIHAVKGGHVEVVRALVKKFADVDVEGSEGKTALYWAIEKGHVEISRFILENNPDLEIATKDGDTALLRAVRNRNEQCVRLLLDKGARVSAVDKRGDTALHISLRARSKRITELLLRNPRNSRLLYRPNKAGETPYNIDAYHQRQILTQIFGHRNLNANDGENLLGYDIYSSALADILSEPSLNTPITIGLYAKWGSGKSFLLSKLQREMKSFTRANKDEHFTFCWTLFIILLLINNIIGLTLALSVRWEVGLGVGLGLFPLQYAFLGVVYVLSHKYNIQFAARISLLLGRKLMVLTLLLDVLFFNPKHRSQKQKYMEPAVRFLFSESTKLTSVGGEKALAAMIGTLADSLEREYGTVVAKLFRVFKPQPDKSYTGKFKSLCCIPYFVIVYAVFLSIEVGIYLLVSYKLYNPPSSRTNTQTFTNSSTTPPTGASDQFDLPEDNTTIYAILITIGCIVVLALLSNIYTLGQAVMALVKSQRHRIMQAADQIDEIKIDGLMQKLKYEVSLMGKLVTCMDKFTQNQTRLVVIVDGLDSCEQDKVLQVLDIIKALFSDEDSPFITILAIDPQVIIKGIDSNILKTRVTFQDTNVNGFDYLRNVVHLPFYLQGQGIAVKKQDMAPSLSSASNDVSRHTGSESPSKTNRNIQHQESTISSSSIYEPKNKNRRSREDSFAMSYQSTFDLTSGLNKTDYFSDINPRSVKRLMNIVAVTGRILRAYNIDFNWHRLASWINIIEQWPYRVSWIIFYFEEHELIENNTSLCSIYQKIESKIPVSKEVEPLLEIDRNVRKLEASLASKSGSNTMLNVADLKKFLPCTINLDPYFRKLIRELEKNNDIMTRADFPMGSMYGGGPPPGPSSLPSPGKVSRDSSFTPHRLHPQRGKMPYCVPQPPYITDQGVPYMTGMPYPMMAPGYTGMYDAFNKKDAADNVKDPNHLLQNFQGERLSELDVQQVCLLLPKLKGISQQQIGAYQERIQENNINGLVLVSCDLDELRNVMNMSFGDWNLFKAGIKALKSWEEDSLHVSHQTGLFGDTRPLQRDSLDDDSLLEVVRTPCSSDSIPVSEDTGVRPKHQSLCRQGSVESSKSSLPLGGMGKFEPIEEAEEADKDMAAEAEIKGRMKRKDSALQQVMYESGLLHEALVMNFTEEEDEEEEGAVFSEPLLITESGEKKVSPSKPVKFNLGNFDSVQEEENFSPDKDTDTSPLLIKPDRGLAKFLSTSSEKLHRPKVSPASSLRSLPGSQSEEGKGHPSLHSSGYTRFKTSGGSVGFQLAEKEDVSFVDEVKHPTSRSNKSKNAESSDLSPGARAKSETDLTGQGGVYDVWVPQPNSSGQNPIQLVAFSTEKDPNDYEAMV</sequence>
<dbReference type="Pfam" id="PF23307">
    <property type="entry name" value="SAM_KIDINS220"/>
    <property type="match status" value="1"/>
</dbReference>
<feature type="transmembrane region" description="Helical" evidence="3">
    <location>
        <begin position="656"/>
        <end position="678"/>
    </location>
</feature>
<evidence type="ECO:0000259" key="5">
    <source>
        <dbReference type="Pfam" id="PF23307"/>
    </source>
</evidence>
<feature type="compositionally biased region" description="Polar residues" evidence="2">
    <location>
        <begin position="908"/>
        <end position="930"/>
    </location>
</feature>
<feature type="repeat" description="ANK" evidence="1">
    <location>
        <begin position="104"/>
        <end position="136"/>
    </location>
</feature>
<keyword evidence="3" id="KW-0472">Membrane</keyword>
<evidence type="ECO:0000256" key="3">
    <source>
        <dbReference type="SAM" id="Phobius"/>
    </source>
</evidence>
<proteinExistence type="predicted"/>
<dbReference type="Pfam" id="PF13637">
    <property type="entry name" value="Ank_4"/>
    <property type="match status" value="2"/>
</dbReference>
<feature type="transmembrane region" description="Helical" evidence="3">
    <location>
        <begin position="494"/>
        <end position="517"/>
    </location>
</feature>
<dbReference type="PROSITE" id="PS50088">
    <property type="entry name" value="ANK_REPEAT"/>
    <property type="match status" value="10"/>
</dbReference>
<dbReference type="Pfam" id="PF07693">
    <property type="entry name" value="KAP_NTPase"/>
    <property type="match status" value="1"/>
</dbReference>
<feature type="repeat" description="ANK" evidence="1">
    <location>
        <begin position="38"/>
        <end position="70"/>
    </location>
</feature>
<dbReference type="InterPro" id="IPR002110">
    <property type="entry name" value="Ankyrin_rpt"/>
</dbReference>
<dbReference type="PROSITE" id="PS50297">
    <property type="entry name" value="ANK_REP_REGION"/>
    <property type="match status" value="9"/>
</dbReference>
<feature type="repeat" description="ANK" evidence="1">
    <location>
        <begin position="269"/>
        <end position="301"/>
    </location>
</feature>
<feature type="transmembrane region" description="Helical" evidence="3">
    <location>
        <begin position="524"/>
        <end position="546"/>
    </location>
</feature>
<dbReference type="SUPFAM" id="SSF47769">
    <property type="entry name" value="SAM/Pointed domain"/>
    <property type="match status" value="1"/>
</dbReference>
<keyword evidence="1" id="KW-0040">ANK repeat</keyword>
<dbReference type="EMBL" id="VSWD01000006">
    <property type="protein sequence ID" value="KAK3100286.1"/>
    <property type="molecule type" value="Genomic_DNA"/>
</dbReference>
<dbReference type="GO" id="GO:0030165">
    <property type="term" value="F:PDZ domain binding"/>
    <property type="evidence" value="ECO:0007669"/>
    <property type="project" value="TreeGrafter"/>
</dbReference>
<gene>
    <name evidence="6" type="ORF">FSP39_017608</name>
</gene>
<feature type="region of interest" description="Disordered" evidence="2">
    <location>
        <begin position="1488"/>
        <end position="1529"/>
    </location>
</feature>
<dbReference type="InterPro" id="IPR057092">
    <property type="entry name" value="SAM_KIDINS220"/>
</dbReference>
<feature type="transmembrane region" description="Helical" evidence="3">
    <location>
        <begin position="558"/>
        <end position="578"/>
    </location>
</feature>
<dbReference type="PANTHER" id="PTHR24116">
    <property type="entry name" value="KINASE D-INTERACTING SUBSTRATE OF 220 KDA"/>
    <property type="match status" value="1"/>
</dbReference>
<feature type="repeat" description="ANK" evidence="1">
    <location>
        <begin position="203"/>
        <end position="235"/>
    </location>
</feature>
<comment type="caution">
    <text evidence="6">The sequence shown here is derived from an EMBL/GenBank/DDBJ whole genome shotgun (WGS) entry which is preliminary data.</text>
</comment>
<keyword evidence="3" id="KW-1133">Transmembrane helix</keyword>
<feature type="repeat" description="ANK" evidence="1">
    <location>
        <begin position="236"/>
        <end position="268"/>
    </location>
</feature>
<feature type="compositionally biased region" description="Low complexity" evidence="2">
    <location>
        <begin position="691"/>
        <end position="704"/>
    </location>
</feature>
<feature type="compositionally biased region" description="Polar residues" evidence="2">
    <location>
        <begin position="1346"/>
        <end position="1358"/>
    </location>
</feature>
<reference evidence="6" key="1">
    <citation type="submission" date="2019-08" db="EMBL/GenBank/DDBJ databases">
        <title>The improved chromosome-level genome for the pearl oyster Pinctada fucata martensii using PacBio sequencing and Hi-C.</title>
        <authorList>
            <person name="Zheng Z."/>
        </authorList>
    </citation>
    <scope>NUCLEOTIDE SEQUENCE</scope>
    <source>
        <strain evidence="6">ZZ-2019</strain>
        <tissue evidence="6">Adductor muscle</tissue>
    </source>
</reference>
<dbReference type="InterPro" id="IPR011646">
    <property type="entry name" value="KAP_P-loop"/>
</dbReference>